<reference evidence="1" key="1">
    <citation type="submission" date="2025-08" db="UniProtKB">
        <authorList>
            <consortium name="Ensembl"/>
        </authorList>
    </citation>
    <scope>IDENTIFICATION</scope>
</reference>
<protein>
    <recommendedName>
        <fullName evidence="3">DEP domain-containing protein</fullName>
    </recommendedName>
</protein>
<sequence>MAGDLTPRFRRLNSQTQSFRENVQPGFSGPFHATQLWHNILQALQIQVEVRHAVFSYLMHNVFFCASEVSRLKAARLCQALMEAKVFEVVGTKLFLQDKEATFEDTGCSLYRFQDCGSLPVTNMTISNPLALGPSDRRVERLLKTINLQPSLPKAITKAPTTIFLSKTVVEEVWKQQTLLQTVELPVLDCILATPTRGAQPRPQAASLQLLQSHHQDLVISNTCLDRELPQTLNLPELVPNQPPYYLMEKILGILKTKGPERQAGQTKLLFDTMAKHYGGQERSPLLTGRYLDIHTAILDLLDCGKVDDALRAYQLCLHLLRPAGRDELRRLLAFMATAAHPDACRLHKQTDNRALVSRTFLKAIVQNKEISRTQSERLLMFLMDNHTQLFKTPTSLIDAVRRTLQILQQGRDPNNIAMFTFCQQVSLQQYEDQCEAATLESLKQLIRDISLRVYSLLAHHRKKLCNENEFLLDKFKWVPVCFSFPMCGS</sequence>
<dbReference type="Ensembl" id="ENSOTST00005004811.2">
    <property type="protein sequence ID" value="ENSOTSP00005004329.1"/>
    <property type="gene ID" value="ENSOTSG00005002484.2"/>
</dbReference>
<dbReference type="AlphaFoldDB" id="A0A8C8C4U2"/>
<gene>
    <name evidence="1" type="primary">LOC112214998</name>
</gene>
<evidence type="ECO:0000313" key="1">
    <source>
        <dbReference type="Ensembl" id="ENSOTSP00005004329.1"/>
    </source>
</evidence>
<accession>A0A8C8C4U2</accession>
<proteinExistence type="predicted"/>
<dbReference type="PANTHER" id="PTHR16206:SF10">
    <property type="entry name" value="DEP DOMAIN-CONTAINING PROTEIN 4"/>
    <property type="match status" value="1"/>
</dbReference>
<keyword evidence="2" id="KW-1185">Reference proteome</keyword>
<dbReference type="GeneTree" id="ENSGT00950000182976"/>
<dbReference type="Gene3D" id="1.10.10.10">
    <property type="entry name" value="Winged helix-like DNA-binding domain superfamily/Winged helix DNA-binding domain"/>
    <property type="match status" value="1"/>
</dbReference>
<reference evidence="1" key="2">
    <citation type="submission" date="2025-09" db="UniProtKB">
        <authorList>
            <consortium name="Ensembl"/>
        </authorList>
    </citation>
    <scope>IDENTIFICATION</scope>
</reference>
<dbReference type="InterPro" id="IPR036388">
    <property type="entry name" value="WH-like_DNA-bd_sf"/>
</dbReference>
<dbReference type="CDD" id="cd04405">
    <property type="entry name" value="RhoGAP_BRCC3-like"/>
    <property type="match status" value="1"/>
</dbReference>
<dbReference type="SUPFAM" id="SSF46785">
    <property type="entry name" value="Winged helix' DNA-binding domain"/>
    <property type="match status" value="1"/>
</dbReference>
<evidence type="ECO:0008006" key="3">
    <source>
        <dbReference type="Google" id="ProtNLM"/>
    </source>
</evidence>
<dbReference type="Proteomes" id="UP000694402">
    <property type="component" value="Unassembled WGS sequence"/>
</dbReference>
<dbReference type="InterPro" id="IPR036390">
    <property type="entry name" value="WH_DNA-bd_sf"/>
</dbReference>
<name>A0A8C8C4U2_ONCTS</name>
<organism evidence="1 2">
    <name type="scientific">Oncorhynchus tshawytscha</name>
    <name type="common">Chinook salmon</name>
    <name type="synonym">Salmo tshawytscha</name>
    <dbReference type="NCBI Taxonomy" id="74940"/>
    <lineage>
        <taxon>Eukaryota</taxon>
        <taxon>Metazoa</taxon>
        <taxon>Chordata</taxon>
        <taxon>Craniata</taxon>
        <taxon>Vertebrata</taxon>
        <taxon>Euteleostomi</taxon>
        <taxon>Actinopterygii</taxon>
        <taxon>Neopterygii</taxon>
        <taxon>Teleostei</taxon>
        <taxon>Protacanthopterygii</taxon>
        <taxon>Salmoniformes</taxon>
        <taxon>Salmonidae</taxon>
        <taxon>Salmoninae</taxon>
        <taxon>Oncorhynchus</taxon>
    </lineage>
</organism>
<evidence type="ECO:0000313" key="2">
    <source>
        <dbReference type="Proteomes" id="UP000694402"/>
    </source>
</evidence>
<dbReference type="PANTHER" id="PTHR16206">
    <property type="entry name" value="DEP DOMAIN-CONTAINING"/>
    <property type="match status" value="1"/>
</dbReference>